<dbReference type="Pfam" id="PF01966">
    <property type="entry name" value="HD"/>
    <property type="match status" value="1"/>
</dbReference>
<dbReference type="InterPro" id="IPR011624">
    <property type="entry name" value="Metal-dep_PHydrolase_7TM_extra"/>
</dbReference>
<dbReference type="NCBIfam" id="TIGR00277">
    <property type="entry name" value="HDIG"/>
    <property type="match status" value="1"/>
</dbReference>
<dbReference type="SUPFAM" id="SSF109604">
    <property type="entry name" value="HD-domain/PDEase-like"/>
    <property type="match status" value="1"/>
</dbReference>
<dbReference type="Proteomes" id="UP000014923">
    <property type="component" value="Unassembled WGS sequence"/>
</dbReference>
<feature type="transmembrane region" description="Helical" evidence="1">
    <location>
        <begin position="418"/>
        <end position="439"/>
    </location>
</feature>
<dbReference type="AlphaFoldDB" id="R7RS50"/>
<feature type="transmembrane region" description="Helical" evidence="1">
    <location>
        <begin position="296"/>
        <end position="314"/>
    </location>
</feature>
<evidence type="ECO:0000259" key="2">
    <source>
        <dbReference type="SMART" id="SM00471"/>
    </source>
</evidence>
<feature type="transmembrane region" description="Helical" evidence="1">
    <location>
        <begin position="320"/>
        <end position="336"/>
    </location>
</feature>
<dbReference type="Pfam" id="PF07698">
    <property type="entry name" value="7TM-7TMR_HD"/>
    <property type="match status" value="1"/>
</dbReference>
<dbReference type="SMART" id="SM00471">
    <property type="entry name" value="HDc"/>
    <property type="match status" value="1"/>
</dbReference>
<keyword evidence="4" id="KW-1185">Reference proteome</keyword>
<evidence type="ECO:0000256" key="1">
    <source>
        <dbReference type="SAM" id="Phobius"/>
    </source>
</evidence>
<dbReference type="HOGENOM" id="CLU_015767_1_2_9"/>
<dbReference type="PANTHER" id="PTHR36442:SF1">
    <property type="entry name" value="CYCLIC-DI-AMP PHOSPHODIESTERASE PGPH"/>
    <property type="match status" value="1"/>
</dbReference>
<sequence length="681" mass="77936">MKNKRYMFKDIFNEKIIKLIIFVITFIILFLISSFSVVPKKYSLKVGDIAPIDIKAPRDFEDEVATQEKINKALEGLSPKYNKDLNIAKQSIEDIESLINDIKTEKKQNIDDTLKIERLKSKTTLNITDEDIKYLLKLKEEELDILNEFFKNNLIKVLSQDIRENNLDDIKKAQQDLDFYIKSSNLPKNLRDIANTIGIISIKPNMFFDYQQTEDLKQQIKKQIDPVIIKKNQNIILKGEVVNEHHIYLLSKAGILSQNKKHDLILYTGIAILVLLELFLLNLIVKNNTMYDNFTFFFISNILIVLTAILSFAFKIISVYLIPISFLPILSTLIFGHKISFILSLINLLVITIVSGFNLDVCVMYVFGSILGTYFTSKVHERNNILLTGFYVGAINFIIISSINILNNSVFSQTFYSSIFVFINSIVSSIFSIGILPVFEQFFDILTPIKLLELSNPNQVLLKKLLFEAPGTYHHSILVGNLAEAAADEIGANALLARVGSYYHDIGKIKRPYFFKENQITNDNPHDKVTPRLSVSIITSHVRDGIELAQKYKLPKILQEIIMQHHGTTLVKYFYVQALNDGEIIKEENFRYEGPKPNTKESAIIMLADSVEAAVRSISNPTVDEIKSMVEKVVNEKLYDNQLNDSPLTLKDIEKIKEVFVKVLIGIFHNRIEYPDITKEE</sequence>
<keyword evidence="1" id="KW-1133">Transmembrane helix</keyword>
<keyword evidence="3" id="KW-0378">Hydrolase</keyword>
<comment type="caution">
    <text evidence="3">The sequence shown here is derived from an EMBL/GenBank/DDBJ whole genome shotgun (WGS) entry which is preliminary data.</text>
</comment>
<dbReference type="InterPro" id="IPR006675">
    <property type="entry name" value="HDIG_dom"/>
</dbReference>
<dbReference type="Gene3D" id="1.10.3210.10">
    <property type="entry name" value="Hypothetical protein af1432"/>
    <property type="match status" value="1"/>
</dbReference>
<dbReference type="Pfam" id="PF07697">
    <property type="entry name" value="7TMR-HDED"/>
    <property type="match status" value="1"/>
</dbReference>
<proteinExistence type="predicted"/>
<dbReference type="EMBL" id="CAVN010000093">
    <property type="protein sequence ID" value="CDF58065.1"/>
    <property type="molecule type" value="Genomic_DNA"/>
</dbReference>
<dbReference type="InterPro" id="IPR011621">
    <property type="entry name" value="Metal-dep_PHydrolase_7TM_intra"/>
</dbReference>
<organism evidence="3 4">
    <name type="scientific">Thermobrachium celere DSM 8682</name>
    <dbReference type="NCBI Taxonomy" id="941824"/>
    <lineage>
        <taxon>Bacteria</taxon>
        <taxon>Bacillati</taxon>
        <taxon>Bacillota</taxon>
        <taxon>Clostridia</taxon>
        <taxon>Eubacteriales</taxon>
        <taxon>Clostridiaceae</taxon>
        <taxon>Thermobrachium</taxon>
    </lineage>
</organism>
<feature type="domain" description="HD/PDEase" evidence="2">
    <location>
        <begin position="468"/>
        <end position="623"/>
    </location>
</feature>
<feature type="transmembrane region" description="Helical" evidence="1">
    <location>
        <begin position="264"/>
        <end position="284"/>
    </location>
</feature>
<accession>R7RS50</accession>
<dbReference type="InterPro" id="IPR003607">
    <property type="entry name" value="HD/PDEase_dom"/>
</dbReference>
<dbReference type="InterPro" id="IPR052722">
    <property type="entry name" value="PgpH_phosphodiesterase"/>
</dbReference>
<reference evidence="3" key="1">
    <citation type="submission" date="2013-03" db="EMBL/GenBank/DDBJ databases">
        <title>Draft genome sequence of the hydrogen-ethanol-producing anaerobic alkalithermophilic Caloramator celere.</title>
        <authorList>
            <person name="Ciranna A."/>
            <person name="Larjo A."/>
            <person name="Kivisto A."/>
            <person name="Santala V."/>
            <person name="Roos C."/>
            <person name="Karp M."/>
        </authorList>
    </citation>
    <scope>NUCLEOTIDE SEQUENCE [LARGE SCALE GENOMIC DNA]</scope>
    <source>
        <strain evidence="3">DSM 8682</strain>
    </source>
</reference>
<evidence type="ECO:0000313" key="4">
    <source>
        <dbReference type="Proteomes" id="UP000014923"/>
    </source>
</evidence>
<dbReference type="InterPro" id="IPR006674">
    <property type="entry name" value="HD_domain"/>
</dbReference>
<dbReference type="eggNOG" id="COG1480">
    <property type="taxonomic scope" value="Bacteria"/>
</dbReference>
<name>R7RS50_9CLOT</name>
<dbReference type="PANTHER" id="PTHR36442">
    <property type="entry name" value="CYCLIC-DI-AMP PHOSPHODIESTERASE PGPH"/>
    <property type="match status" value="1"/>
</dbReference>
<feature type="transmembrane region" description="Helical" evidence="1">
    <location>
        <begin position="348"/>
        <end position="373"/>
    </location>
</feature>
<protein>
    <submittedName>
        <fullName evidence="3">Membrane protein containing HD superfamily hydrolase domain, YQFF ortholog</fullName>
    </submittedName>
</protein>
<feature type="transmembrane region" description="Helical" evidence="1">
    <location>
        <begin position="385"/>
        <end position="406"/>
    </location>
</feature>
<evidence type="ECO:0000313" key="3">
    <source>
        <dbReference type="EMBL" id="CDF58065.1"/>
    </source>
</evidence>
<feature type="transmembrane region" description="Helical" evidence="1">
    <location>
        <begin position="20"/>
        <end position="38"/>
    </location>
</feature>
<dbReference type="CDD" id="cd00077">
    <property type="entry name" value="HDc"/>
    <property type="match status" value="1"/>
</dbReference>
<keyword evidence="1" id="KW-0472">Membrane</keyword>
<keyword evidence="1" id="KW-0812">Transmembrane</keyword>
<dbReference type="OrthoDB" id="9806952at2"/>
<gene>
    <name evidence="3" type="ORF">TCEL_01979</name>
</gene>
<dbReference type="GO" id="GO:0016787">
    <property type="term" value="F:hydrolase activity"/>
    <property type="evidence" value="ECO:0007669"/>
    <property type="project" value="UniProtKB-KW"/>
</dbReference>